<proteinExistence type="predicted"/>
<dbReference type="PANTHER" id="PTHR12526">
    <property type="entry name" value="GLYCOSYLTRANSFERASE"/>
    <property type="match status" value="1"/>
</dbReference>
<dbReference type="Proteomes" id="UP000176772">
    <property type="component" value="Unassembled WGS sequence"/>
</dbReference>
<gene>
    <name evidence="1" type="ORF">A2588_00475</name>
</gene>
<dbReference type="Pfam" id="PF13692">
    <property type="entry name" value="Glyco_trans_1_4"/>
    <property type="match status" value="1"/>
</dbReference>
<evidence type="ECO:0000313" key="1">
    <source>
        <dbReference type="EMBL" id="OHA57167.1"/>
    </source>
</evidence>
<protein>
    <recommendedName>
        <fullName evidence="3">Glycosyl transferase family 1 domain-containing protein</fullName>
    </recommendedName>
</protein>
<evidence type="ECO:0000313" key="2">
    <source>
        <dbReference type="Proteomes" id="UP000176772"/>
    </source>
</evidence>
<dbReference type="AlphaFoldDB" id="A0A1G2Q9D1"/>
<evidence type="ECO:0008006" key="3">
    <source>
        <dbReference type="Google" id="ProtNLM"/>
    </source>
</evidence>
<comment type="caution">
    <text evidence="1">The sequence shown here is derived from an EMBL/GenBank/DDBJ whole genome shotgun (WGS) entry which is preliminary data.</text>
</comment>
<reference evidence="1 2" key="1">
    <citation type="journal article" date="2016" name="Nat. Commun.">
        <title>Thousands of microbial genomes shed light on interconnected biogeochemical processes in an aquifer system.</title>
        <authorList>
            <person name="Anantharaman K."/>
            <person name="Brown C.T."/>
            <person name="Hug L.A."/>
            <person name="Sharon I."/>
            <person name="Castelle C.J."/>
            <person name="Probst A.J."/>
            <person name="Thomas B.C."/>
            <person name="Singh A."/>
            <person name="Wilkins M.J."/>
            <person name="Karaoz U."/>
            <person name="Brodie E.L."/>
            <person name="Williams K.H."/>
            <person name="Hubbard S.S."/>
            <person name="Banfield J.F."/>
        </authorList>
    </citation>
    <scope>NUCLEOTIDE SEQUENCE [LARGE SCALE GENOMIC DNA]</scope>
</reference>
<sequence>MFNMSSYTDWQHGIANRNMHILHTLLADSRVRKIVAIDYLPFTYKRAVRQWFQNVLSGPAGQVLGRGWGYKLTALNNYEIEKTGYVIPGAGGPDEIKHKLLVYSSVQSAWSETAFYRRLNQELKRLNLKNIVLWSYLPTFVGYFGSVGEQVAVFDAVDNWLEHSSYTKVKERIKVNYQTIRTKADLIFTTAADLAKLFNLPEGCIFVPNGVDFERINQAPRLTGRDIAQLPRPIIGYIGTIQEDRVDVELIRYLAEANPQKSFVLIGGVWPGLRKKIKERLQSLPNLHFLGRKSFRETPQYLREFDVAIIPHLQNEFNRHTNPMKLYEYLAAGKPVVATPGAGLDEFKDLVYLAAKPEDFNQALIQALQENGNELKERRMVAAAHESWTERVNVMLDKIFAKLDS</sequence>
<dbReference type="Gene3D" id="3.40.50.2000">
    <property type="entry name" value="Glycogen Phosphorylase B"/>
    <property type="match status" value="1"/>
</dbReference>
<dbReference type="EMBL" id="MHTF01000017">
    <property type="protein sequence ID" value="OHA57167.1"/>
    <property type="molecule type" value="Genomic_DNA"/>
</dbReference>
<dbReference type="PANTHER" id="PTHR12526:SF630">
    <property type="entry name" value="GLYCOSYLTRANSFERASE"/>
    <property type="match status" value="1"/>
</dbReference>
<dbReference type="SUPFAM" id="SSF53756">
    <property type="entry name" value="UDP-Glycosyltransferase/glycogen phosphorylase"/>
    <property type="match status" value="1"/>
</dbReference>
<accession>A0A1G2Q9D1</accession>
<organism evidence="1 2">
    <name type="scientific">Candidatus Veblenbacteria bacterium RIFOXYD1_FULL_43_11</name>
    <dbReference type="NCBI Taxonomy" id="1802429"/>
    <lineage>
        <taxon>Bacteria</taxon>
        <taxon>Candidatus Vebleniibacteriota</taxon>
    </lineage>
</organism>
<name>A0A1G2Q9D1_9BACT</name>